<dbReference type="Gramene" id="Ma05_t07050.1">
    <property type="protein sequence ID" value="Ma05_p07050.1"/>
    <property type="gene ID" value="Ma05_g07050"/>
</dbReference>
<evidence type="ECO:0000313" key="12">
    <source>
        <dbReference type="EMBL" id="CAG1837761.1"/>
    </source>
</evidence>
<protein>
    <recommendedName>
        <fullName evidence="9">Dof zinc finger protein</fullName>
    </recommendedName>
</protein>
<evidence type="ECO:0000256" key="3">
    <source>
        <dbReference type="ARBA" id="ARBA00022833"/>
    </source>
</evidence>
<evidence type="ECO:0000256" key="6">
    <source>
        <dbReference type="ARBA" id="ARBA00023163"/>
    </source>
</evidence>
<dbReference type="PANTHER" id="PTHR31992:SF316">
    <property type="entry name" value="DOF ZINC FINGER PROTEIN DOF1.2"/>
    <property type="match status" value="1"/>
</dbReference>
<evidence type="ECO:0000313" key="13">
    <source>
        <dbReference type="EnsemblPlants" id="Ma05_p07050.1"/>
    </source>
</evidence>
<dbReference type="InterPro" id="IPR045174">
    <property type="entry name" value="Dof"/>
</dbReference>
<evidence type="ECO:0000256" key="9">
    <source>
        <dbReference type="RuleBase" id="RU369094"/>
    </source>
</evidence>
<keyword evidence="6 9" id="KW-0804">Transcription</keyword>
<accession>A0A804J1T7</accession>
<evidence type="ECO:0000313" key="14">
    <source>
        <dbReference type="Proteomes" id="UP000012960"/>
    </source>
</evidence>
<dbReference type="GO" id="GO:0003700">
    <property type="term" value="F:DNA-binding transcription factor activity"/>
    <property type="evidence" value="ECO:0007669"/>
    <property type="project" value="UniProtKB-UniRule"/>
</dbReference>
<dbReference type="InterPro" id="IPR003851">
    <property type="entry name" value="Znf_Dof"/>
</dbReference>
<evidence type="ECO:0000256" key="7">
    <source>
        <dbReference type="ARBA" id="ARBA00023242"/>
    </source>
</evidence>
<evidence type="ECO:0000256" key="5">
    <source>
        <dbReference type="ARBA" id="ARBA00023125"/>
    </source>
</evidence>
<feature type="region of interest" description="Disordered" evidence="10">
    <location>
        <begin position="90"/>
        <end position="123"/>
    </location>
</feature>
<evidence type="ECO:0000256" key="4">
    <source>
        <dbReference type="ARBA" id="ARBA00023015"/>
    </source>
</evidence>
<dbReference type="GO" id="GO:0003677">
    <property type="term" value="F:DNA binding"/>
    <property type="evidence" value="ECO:0007669"/>
    <property type="project" value="UniProtKB-UniRule"/>
</dbReference>
<name>A0A804J1T7_MUSAM</name>
<evidence type="ECO:0000256" key="10">
    <source>
        <dbReference type="SAM" id="MobiDB-lite"/>
    </source>
</evidence>
<evidence type="ECO:0000256" key="2">
    <source>
        <dbReference type="ARBA" id="ARBA00022771"/>
    </source>
</evidence>
<keyword evidence="5 8" id="KW-0238">DNA-binding</keyword>
<gene>
    <name evidence="12" type="ORF">GSMUA_259380.1</name>
</gene>
<sequence length="285" mass="30971">MEISNAHHQVCMGDLLPLEEVGSGSSTAQQLQQQERRGRPQPEQAVECPRCQSTNTKFCYYNNYSLSQPRYFCKGCRRYWTRGGSLRNVPVGGGCRKNRRPSSSLSSSSSSTATTLASKRRSQQSLATNFNLPLPGVIPPPHSFDPDGLSSPFARIHNQQHTPRQLLDDHGAFLLGNPAAPEILNAIATPNSFGNIYYGYGSNASIEEEAAIPRDGGLCGATTTAATTVTTAQASCSTMDEGGNEVFTGLQWQLPGDGNMDHMDFGRDHQWNEVGSTWPGEMVDI</sequence>
<dbReference type="PANTHER" id="PTHR31992">
    <property type="entry name" value="DOF ZINC FINGER PROTEIN DOF1.4-RELATED"/>
    <property type="match status" value="1"/>
</dbReference>
<proteinExistence type="predicted"/>
<keyword evidence="4 9" id="KW-0805">Transcription regulation</keyword>
<feature type="region of interest" description="Disordered" evidence="10">
    <location>
        <begin position="21"/>
        <end position="46"/>
    </location>
</feature>
<comment type="function">
    <text evidence="9">Transcription factor that binds specifically to a 5'-AA[AG]G-3' consensus core sequence.</text>
</comment>
<evidence type="ECO:0000256" key="8">
    <source>
        <dbReference type="PROSITE-ProRule" id="PRU00071"/>
    </source>
</evidence>
<reference evidence="12" key="1">
    <citation type="submission" date="2021-03" db="EMBL/GenBank/DDBJ databases">
        <authorList>
            <consortium name="Genoscope - CEA"/>
            <person name="William W."/>
        </authorList>
    </citation>
    <scope>NUCLEOTIDE SEQUENCE</scope>
    <source>
        <strain evidence="12">Doubled-haploid Pahang</strain>
    </source>
</reference>
<dbReference type="AlphaFoldDB" id="A0A804J1T7"/>
<organism evidence="13 14">
    <name type="scientific">Musa acuminata subsp. malaccensis</name>
    <name type="common">Wild banana</name>
    <name type="synonym">Musa malaccensis</name>
    <dbReference type="NCBI Taxonomy" id="214687"/>
    <lineage>
        <taxon>Eukaryota</taxon>
        <taxon>Viridiplantae</taxon>
        <taxon>Streptophyta</taxon>
        <taxon>Embryophyta</taxon>
        <taxon>Tracheophyta</taxon>
        <taxon>Spermatophyta</taxon>
        <taxon>Magnoliopsida</taxon>
        <taxon>Liliopsida</taxon>
        <taxon>Zingiberales</taxon>
        <taxon>Musaceae</taxon>
        <taxon>Musa</taxon>
    </lineage>
</organism>
<dbReference type="Proteomes" id="UP000012960">
    <property type="component" value="Unplaced"/>
</dbReference>
<evidence type="ECO:0000256" key="1">
    <source>
        <dbReference type="ARBA" id="ARBA00022723"/>
    </source>
</evidence>
<keyword evidence="3 9" id="KW-0862">Zinc</keyword>
<dbReference type="InParanoid" id="A0A804J1T7"/>
<dbReference type="GO" id="GO:0005634">
    <property type="term" value="C:nucleus"/>
    <property type="evidence" value="ECO:0007669"/>
    <property type="project" value="UniProtKB-SubCell"/>
</dbReference>
<feature type="domain" description="Dof-type" evidence="11">
    <location>
        <begin position="46"/>
        <end position="100"/>
    </location>
</feature>
<comment type="subcellular location">
    <subcellularLocation>
        <location evidence="8 9">Nucleus</location>
    </subcellularLocation>
</comment>
<dbReference type="PROSITE" id="PS50884">
    <property type="entry name" value="ZF_DOF_2"/>
    <property type="match status" value="1"/>
</dbReference>
<dbReference type="EnsemblPlants" id="Ma05_t07050.1">
    <property type="protein sequence ID" value="Ma05_p07050.1"/>
    <property type="gene ID" value="Ma05_g07050"/>
</dbReference>
<dbReference type="PROSITE" id="PS01361">
    <property type="entry name" value="ZF_DOF_1"/>
    <property type="match status" value="1"/>
</dbReference>
<dbReference type="Pfam" id="PF02701">
    <property type="entry name" value="Zn_ribbon_Dof"/>
    <property type="match status" value="1"/>
</dbReference>
<keyword evidence="1 9" id="KW-0479">Metal-binding</keyword>
<dbReference type="EMBL" id="HG996470">
    <property type="protein sequence ID" value="CAG1837761.1"/>
    <property type="molecule type" value="Genomic_DNA"/>
</dbReference>
<reference evidence="13" key="2">
    <citation type="submission" date="2021-05" db="UniProtKB">
        <authorList>
            <consortium name="EnsemblPlants"/>
        </authorList>
    </citation>
    <scope>IDENTIFICATION</scope>
    <source>
        <strain evidence="13">subsp. malaccensis</strain>
    </source>
</reference>
<keyword evidence="2 8" id="KW-0863">Zinc-finger</keyword>
<evidence type="ECO:0000259" key="11">
    <source>
        <dbReference type="PROSITE" id="PS50884"/>
    </source>
</evidence>
<keyword evidence="14" id="KW-1185">Reference proteome</keyword>
<feature type="compositionally biased region" description="Low complexity" evidence="10">
    <location>
        <begin position="102"/>
        <end position="117"/>
    </location>
</feature>
<keyword evidence="7 8" id="KW-0539">Nucleus</keyword>
<dbReference type="GO" id="GO:0008270">
    <property type="term" value="F:zinc ion binding"/>
    <property type="evidence" value="ECO:0007669"/>
    <property type="project" value="UniProtKB-KW"/>
</dbReference>